<dbReference type="EMBL" id="LR796826">
    <property type="protein sequence ID" value="CAB4168453.1"/>
    <property type="molecule type" value="Genomic_DNA"/>
</dbReference>
<accession>A0A6J5PAB4</accession>
<evidence type="ECO:0000256" key="1">
    <source>
        <dbReference type="SAM" id="Phobius"/>
    </source>
</evidence>
<keyword evidence="1" id="KW-0812">Transmembrane</keyword>
<gene>
    <name evidence="2" type="ORF">UFOVP882_14</name>
</gene>
<protein>
    <submittedName>
        <fullName evidence="2">Uncharacterized protein</fullName>
    </submittedName>
</protein>
<sequence>MLLNKINLTCYAEFLTGAIIVGGVALLGVHF</sequence>
<organism evidence="2">
    <name type="scientific">uncultured Caudovirales phage</name>
    <dbReference type="NCBI Taxonomy" id="2100421"/>
    <lineage>
        <taxon>Viruses</taxon>
        <taxon>Duplodnaviria</taxon>
        <taxon>Heunggongvirae</taxon>
        <taxon>Uroviricota</taxon>
        <taxon>Caudoviricetes</taxon>
        <taxon>Peduoviridae</taxon>
        <taxon>Maltschvirus</taxon>
        <taxon>Maltschvirus maltsch</taxon>
    </lineage>
</organism>
<name>A0A6J5PAB4_9CAUD</name>
<proteinExistence type="predicted"/>
<evidence type="ECO:0000313" key="2">
    <source>
        <dbReference type="EMBL" id="CAB4168453.1"/>
    </source>
</evidence>
<keyword evidence="1" id="KW-0472">Membrane</keyword>
<keyword evidence="1" id="KW-1133">Transmembrane helix</keyword>
<feature type="transmembrane region" description="Helical" evidence="1">
    <location>
        <begin position="6"/>
        <end position="29"/>
    </location>
</feature>
<reference evidence="2" key="1">
    <citation type="submission" date="2020-05" db="EMBL/GenBank/DDBJ databases">
        <authorList>
            <person name="Chiriac C."/>
            <person name="Salcher M."/>
            <person name="Ghai R."/>
            <person name="Kavagutti S V."/>
        </authorList>
    </citation>
    <scope>NUCLEOTIDE SEQUENCE</scope>
</reference>